<reference evidence="1 2" key="1">
    <citation type="submission" date="2019-06" db="EMBL/GenBank/DDBJ databases">
        <title>Sequencing the genomes of 1000 actinobacteria strains.</title>
        <authorList>
            <person name="Klenk H.-P."/>
        </authorList>
    </citation>
    <scope>NUCLEOTIDE SEQUENCE [LARGE SCALE GENOMIC DNA]</scope>
    <source>
        <strain evidence="1 2">DSM 26477</strain>
    </source>
</reference>
<evidence type="ECO:0000313" key="2">
    <source>
        <dbReference type="Proteomes" id="UP000317998"/>
    </source>
</evidence>
<dbReference type="InterPro" id="IPR043132">
    <property type="entry name" value="BCAT-like_C"/>
</dbReference>
<dbReference type="Pfam" id="PF01063">
    <property type="entry name" value="Aminotran_4"/>
    <property type="match status" value="1"/>
</dbReference>
<dbReference type="GO" id="GO:0016829">
    <property type="term" value="F:lyase activity"/>
    <property type="evidence" value="ECO:0007669"/>
    <property type="project" value="UniProtKB-KW"/>
</dbReference>
<sequence>MSESTLHGWVDGELRALGLEDVAGARIEAADSWLVSEGRVLALELHRMRFFDAVERAAARTGHTRVDPSGFWDAVIDRLPDTGERFPRVDLVTRQDAPLLLFRDRPAPERGLQLTLASHSGPEPRIEPGVKGPSLENLESIRREASASGADDVVLLDNDGHVIEGASTALLWWRGEILCLPDQELERVDSVTVRSVAAMATALGIDLSWEKTTPAELDGLEIWAANALHGLRIVTRWIDGPSPAEEPGRLREWRARLDSLRRPVARNRRHTASIEGSPPVNN</sequence>
<dbReference type="InterPro" id="IPR036038">
    <property type="entry name" value="Aminotransferase-like"/>
</dbReference>
<dbReference type="SUPFAM" id="SSF56752">
    <property type="entry name" value="D-aminoacid aminotransferase-like PLP-dependent enzymes"/>
    <property type="match status" value="1"/>
</dbReference>
<dbReference type="EMBL" id="VFOM01000001">
    <property type="protein sequence ID" value="TQL47818.1"/>
    <property type="molecule type" value="Genomic_DNA"/>
</dbReference>
<organism evidence="1 2">
    <name type="scientific">Homoserinimonas aerilata</name>
    <dbReference type="NCBI Taxonomy" id="1162970"/>
    <lineage>
        <taxon>Bacteria</taxon>
        <taxon>Bacillati</taxon>
        <taxon>Actinomycetota</taxon>
        <taxon>Actinomycetes</taxon>
        <taxon>Micrococcales</taxon>
        <taxon>Microbacteriaceae</taxon>
        <taxon>Homoserinimonas</taxon>
    </lineage>
</organism>
<keyword evidence="1" id="KW-0032">Aminotransferase</keyword>
<keyword evidence="1" id="KW-0808">Transferase</keyword>
<name>A0A542YIB8_9MICO</name>
<dbReference type="Gene3D" id="3.20.10.10">
    <property type="entry name" value="D-amino Acid Aminotransferase, subunit A, domain 2"/>
    <property type="match status" value="1"/>
</dbReference>
<dbReference type="GO" id="GO:0008483">
    <property type="term" value="F:transaminase activity"/>
    <property type="evidence" value="ECO:0007669"/>
    <property type="project" value="UniProtKB-KW"/>
</dbReference>
<dbReference type="RefSeq" id="WP_185740454.1">
    <property type="nucleotide sequence ID" value="NZ_VFOM01000001.1"/>
</dbReference>
<keyword evidence="1" id="KW-0456">Lyase</keyword>
<dbReference type="Proteomes" id="UP000317998">
    <property type="component" value="Unassembled WGS sequence"/>
</dbReference>
<keyword evidence="2" id="KW-1185">Reference proteome</keyword>
<protein>
    <submittedName>
        <fullName evidence="1">Branched-subunit amino acid aminotransferase/4-amino-4-deoxychorismate lyase</fullName>
    </submittedName>
</protein>
<dbReference type="InterPro" id="IPR001544">
    <property type="entry name" value="Aminotrans_IV"/>
</dbReference>
<dbReference type="AlphaFoldDB" id="A0A542YIB8"/>
<proteinExistence type="predicted"/>
<evidence type="ECO:0000313" key="1">
    <source>
        <dbReference type="EMBL" id="TQL47818.1"/>
    </source>
</evidence>
<accession>A0A542YIB8</accession>
<comment type="caution">
    <text evidence="1">The sequence shown here is derived from an EMBL/GenBank/DDBJ whole genome shotgun (WGS) entry which is preliminary data.</text>
</comment>
<gene>
    <name evidence="1" type="ORF">FB562_0889</name>
</gene>